<organism evidence="2 3">
    <name type="scientific">Striga asiatica</name>
    <name type="common">Asiatic witchweed</name>
    <name type="synonym">Buchnera asiatica</name>
    <dbReference type="NCBI Taxonomy" id="4170"/>
    <lineage>
        <taxon>Eukaryota</taxon>
        <taxon>Viridiplantae</taxon>
        <taxon>Streptophyta</taxon>
        <taxon>Embryophyta</taxon>
        <taxon>Tracheophyta</taxon>
        <taxon>Spermatophyta</taxon>
        <taxon>Magnoliopsida</taxon>
        <taxon>eudicotyledons</taxon>
        <taxon>Gunneridae</taxon>
        <taxon>Pentapetalae</taxon>
        <taxon>asterids</taxon>
        <taxon>lamiids</taxon>
        <taxon>Lamiales</taxon>
        <taxon>Orobanchaceae</taxon>
        <taxon>Buchnereae</taxon>
        <taxon>Striga</taxon>
    </lineage>
</organism>
<dbReference type="EMBL" id="BKCP01004317">
    <property type="protein sequence ID" value="GER30176.1"/>
    <property type="molecule type" value="Genomic_DNA"/>
</dbReference>
<feature type="region of interest" description="Disordered" evidence="1">
    <location>
        <begin position="484"/>
        <end position="518"/>
    </location>
</feature>
<accession>A0A5A7PCD6</accession>
<protein>
    <submittedName>
        <fullName evidence="2">ATP-dependent Clp protease ATP-binding subunit ClpA</fullName>
    </submittedName>
</protein>
<sequence length="578" mass="63092">MIKVLQINSVIVDVDSDGNVVVLSGGGAEAASSAADLEDCFLRTRSETKLDNLYCPPLAAVPSMSVRCEFGREVPRRPFSDNHAPPDLANVGADGLGFVFPESSQTYTYRRRLVRDIRPPPPSPSRPHSAIRPPRRDIQGCFGGTRRQREVVVGEFEANEAAWGWELGRDLTGEATSFMYFGEREILSVMAEIEEDELVEGGDRTEVGEGERMTAVGATDTRPALRRRRGCGRGGEDVHFTPKFRPPDLRRAAAFRLYLHILRRPLQHSAAISHHLTVFLPSHYQPSPDHPKHTSTSVVSPPDHHEHRPPFAVTSHAQIGRWDETAAVVRWRIWAAAAVGCRERDGGDKWTSAILRRMKRSPSAPKLARSAAGGGGRSPDERRPSSSSAAEEAVSADESAAGTISIEPLFVKFPVTTRFTRQPWRCPTATTLSQPTPSCVQACPRPRSPCRASPQPHVPVGPCPATCDRVLARHHTQTVSKCAVARHSAHRMRRGPPSARSAKQPDDPRASDATRAGSAKTSCFLRAARQPAIKLVRTRESHPRACPVACVRASLDPARVISSPTSQPSTIAIRSGPN</sequence>
<evidence type="ECO:0000313" key="2">
    <source>
        <dbReference type="EMBL" id="GER30176.1"/>
    </source>
</evidence>
<proteinExistence type="predicted"/>
<evidence type="ECO:0000313" key="3">
    <source>
        <dbReference type="Proteomes" id="UP000325081"/>
    </source>
</evidence>
<feature type="compositionally biased region" description="Basic and acidic residues" evidence="1">
    <location>
        <begin position="503"/>
        <end position="512"/>
    </location>
</feature>
<evidence type="ECO:0000256" key="1">
    <source>
        <dbReference type="SAM" id="MobiDB-lite"/>
    </source>
</evidence>
<keyword evidence="3" id="KW-1185">Reference proteome</keyword>
<keyword evidence="2" id="KW-0547">Nucleotide-binding</keyword>
<dbReference type="GO" id="GO:0005524">
    <property type="term" value="F:ATP binding"/>
    <property type="evidence" value="ECO:0007669"/>
    <property type="project" value="UniProtKB-KW"/>
</dbReference>
<keyword evidence="2" id="KW-0645">Protease</keyword>
<feature type="region of interest" description="Disordered" evidence="1">
    <location>
        <begin position="115"/>
        <end position="141"/>
    </location>
</feature>
<dbReference type="Proteomes" id="UP000325081">
    <property type="component" value="Unassembled WGS sequence"/>
</dbReference>
<comment type="caution">
    <text evidence="2">The sequence shown here is derived from an EMBL/GenBank/DDBJ whole genome shotgun (WGS) entry which is preliminary data.</text>
</comment>
<feature type="compositionally biased region" description="Low complexity" evidence="1">
    <location>
        <begin position="385"/>
        <end position="399"/>
    </location>
</feature>
<feature type="region of interest" description="Disordered" evidence="1">
    <location>
        <begin position="284"/>
        <end position="316"/>
    </location>
</feature>
<dbReference type="GO" id="GO:0006508">
    <property type="term" value="P:proteolysis"/>
    <property type="evidence" value="ECO:0007669"/>
    <property type="project" value="UniProtKB-KW"/>
</dbReference>
<keyword evidence="2" id="KW-0378">Hydrolase</keyword>
<feature type="region of interest" description="Disordered" evidence="1">
    <location>
        <begin position="356"/>
        <end position="399"/>
    </location>
</feature>
<dbReference type="AlphaFoldDB" id="A0A5A7PCD6"/>
<name>A0A5A7PCD6_STRAF</name>
<reference evidence="3" key="1">
    <citation type="journal article" date="2019" name="Curr. Biol.">
        <title>Genome Sequence of Striga asiatica Provides Insight into the Evolution of Plant Parasitism.</title>
        <authorList>
            <person name="Yoshida S."/>
            <person name="Kim S."/>
            <person name="Wafula E.K."/>
            <person name="Tanskanen J."/>
            <person name="Kim Y.M."/>
            <person name="Honaas L."/>
            <person name="Yang Z."/>
            <person name="Spallek T."/>
            <person name="Conn C.E."/>
            <person name="Ichihashi Y."/>
            <person name="Cheong K."/>
            <person name="Cui S."/>
            <person name="Der J.P."/>
            <person name="Gundlach H."/>
            <person name="Jiao Y."/>
            <person name="Hori C."/>
            <person name="Ishida J.K."/>
            <person name="Kasahara H."/>
            <person name="Kiba T."/>
            <person name="Kim M.S."/>
            <person name="Koo N."/>
            <person name="Laohavisit A."/>
            <person name="Lee Y.H."/>
            <person name="Lumba S."/>
            <person name="McCourt P."/>
            <person name="Mortimer J.C."/>
            <person name="Mutuku J.M."/>
            <person name="Nomura T."/>
            <person name="Sasaki-Sekimoto Y."/>
            <person name="Seto Y."/>
            <person name="Wang Y."/>
            <person name="Wakatake T."/>
            <person name="Sakakibara H."/>
            <person name="Demura T."/>
            <person name="Yamaguchi S."/>
            <person name="Yoneyama K."/>
            <person name="Manabe R.I."/>
            <person name="Nelson D.C."/>
            <person name="Schulman A.H."/>
            <person name="Timko M.P."/>
            <person name="dePamphilis C.W."/>
            <person name="Choi D."/>
            <person name="Shirasu K."/>
        </authorList>
    </citation>
    <scope>NUCLEOTIDE SEQUENCE [LARGE SCALE GENOMIC DNA]</scope>
    <source>
        <strain evidence="3">cv. UVA1</strain>
    </source>
</reference>
<gene>
    <name evidence="2" type="ORF">STAS_06102</name>
</gene>
<keyword evidence="2" id="KW-0067">ATP-binding</keyword>
<dbReference type="GO" id="GO:0008233">
    <property type="term" value="F:peptidase activity"/>
    <property type="evidence" value="ECO:0007669"/>
    <property type="project" value="UniProtKB-KW"/>
</dbReference>